<reference evidence="1 2" key="1">
    <citation type="journal article" date="2019" name="Nat. Ecol. Evol.">
        <title>Megaphylogeny resolves global patterns of mushroom evolution.</title>
        <authorList>
            <person name="Varga T."/>
            <person name="Krizsan K."/>
            <person name="Foldi C."/>
            <person name="Dima B."/>
            <person name="Sanchez-Garcia M."/>
            <person name="Sanchez-Ramirez S."/>
            <person name="Szollosi G.J."/>
            <person name="Szarkandi J.G."/>
            <person name="Papp V."/>
            <person name="Albert L."/>
            <person name="Andreopoulos W."/>
            <person name="Angelini C."/>
            <person name="Antonin V."/>
            <person name="Barry K.W."/>
            <person name="Bougher N.L."/>
            <person name="Buchanan P."/>
            <person name="Buyck B."/>
            <person name="Bense V."/>
            <person name="Catcheside P."/>
            <person name="Chovatia M."/>
            <person name="Cooper J."/>
            <person name="Damon W."/>
            <person name="Desjardin D."/>
            <person name="Finy P."/>
            <person name="Geml J."/>
            <person name="Haridas S."/>
            <person name="Hughes K."/>
            <person name="Justo A."/>
            <person name="Karasinski D."/>
            <person name="Kautmanova I."/>
            <person name="Kiss B."/>
            <person name="Kocsube S."/>
            <person name="Kotiranta H."/>
            <person name="LaButti K.M."/>
            <person name="Lechner B.E."/>
            <person name="Liimatainen K."/>
            <person name="Lipzen A."/>
            <person name="Lukacs Z."/>
            <person name="Mihaltcheva S."/>
            <person name="Morgado L.N."/>
            <person name="Niskanen T."/>
            <person name="Noordeloos M.E."/>
            <person name="Ohm R.A."/>
            <person name="Ortiz-Santana B."/>
            <person name="Ovrebo C."/>
            <person name="Racz N."/>
            <person name="Riley R."/>
            <person name="Savchenko A."/>
            <person name="Shiryaev A."/>
            <person name="Soop K."/>
            <person name="Spirin V."/>
            <person name="Szebenyi C."/>
            <person name="Tomsovsky M."/>
            <person name="Tulloss R.E."/>
            <person name="Uehling J."/>
            <person name="Grigoriev I.V."/>
            <person name="Vagvolgyi C."/>
            <person name="Papp T."/>
            <person name="Martin F.M."/>
            <person name="Miettinen O."/>
            <person name="Hibbett D.S."/>
            <person name="Nagy L.G."/>
        </authorList>
    </citation>
    <scope>NUCLEOTIDE SEQUENCE [LARGE SCALE GENOMIC DNA]</scope>
    <source>
        <strain evidence="1 2">NL-1719</strain>
    </source>
</reference>
<dbReference type="EMBL" id="ML208764">
    <property type="protein sequence ID" value="TFK60522.1"/>
    <property type="molecule type" value="Genomic_DNA"/>
</dbReference>
<proteinExistence type="predicted"/>
<sequence>MSHNTTASDPYLVSPDARRAEIDDQIRFFTEKIVALKVERNGLEPVHRMPTDILLRVFSHLQSCFDTVDYYQWTLVLQVCHYWREIASETSSLWHKILQIQPGSFDSEWARISLIRSRNSPLDIEVHGSTVRVDMDGILVALSNFSRIRTLQVNISKDAQIPQVSPSQVLDLISSFGTSAPLLEHIQMNRFLARFPTQEVASLHLFNGIAPRLRIISITDSLVFQFHNLSLPSLVELTLESLLEEPSRIPLDSIISLLRTTRVLSSLKLTNAFVVDGSSPSQIPVFLPRLSSLTISGTAEQCVALLSRITVPRTTIMEVDFSDASLNQPGTLFDAVAKCFQSDPGPFHLLEFSCSPQTEGVVTLSFWEADDDTASTSPSSVQLTGQLEGVDWFLLCQRAFPISELRSLSLCGEPSIPLDYGQFSSYPLLSHLKVAGPFIQSFLNLLDQSPTVLPYLRILRLEYPEWAIYDPVHEFWDDPSVFKKICAVLKKRKDGPNGMLEKLVVTQIDERWLKDKKIDAAQELHGIVGEYVLLNERVDIYEYRGFSLFNR</sequence>
<name>A0ACD3A4J1_9AGAR</name>
<protein>
    <submittedName>
        <fullName evidence="1">Uncharacterized protein</fullName>
    </submittedName>
</protein>
<gene>
    <name evidence="1" type="ORF">BDN72DRAFT_850464</name>
</gene>
<evidence type="ECO:0000313" key="2">
    <source>
        <dbReference type="Proteomes" id="UP000308600"/>
    </source>
</evidence>
<accession>A0ACD3A4J1</accession>
<dbReference type="Proteomes" id="UP000308600">
    <property type="component" value="Unassembled WGS sequence"/>
</dbReference>
<organism evidence="1 2">
    <name type="scientific">Pluteus cervinus</name>
    <dbReference type="NCBI Taxonomy" id="181527"/>
    <lineage>
        <taxon>Eukaryota</taxon>
        <taxon>Fungi</taxon>
        <taxon>Dikarya</taxon>
        <taxon>Basidiomycota</taxon>
        <taxon>Agaricomycotina</taxon>
        <taxon>Agaricomycetes</taxon>
        <taxon>Agaricomycetidae</taxon>
        <taxon>Agaricales</taxon>
        <taxon>Pluteineae</taxon>
        <taxon>Pluteaceae</taxon>
        <taxon>Pluteus</taxon>
    </lineage>
</organism>
<keyword evidence="2" id="KW-1185">Reference proteome</keyword>
<evidence type="ECO:0000313" key="1">
    <source>
        <dbReference type="EMBL" id="TFK60522.1"/>
    </source>
</evidence>